<reference evidence="2" key="1">
    <citation type="submission" date="2021-05" db="EMBL/GenBank/DDBJ databases">
        <authorList>
            <person name="Alioto T."/>
            <person name="Alioto T."/>
            <person name="Gomez Garrido J."/>
        </authorList>
    </citation>
    <scope>NUCLEOTIDE SEQUENCE</scope>
</reference>
<dbReference type="AlphaFoldDB" id="A0A8D8R9G1"/>
<keyword evidence="1" id="KW-1133">Transmembrane helix</keyword>
<keyword evidence="1" id="KW-0472">Membrane</keyword>
<sequence>MGNTKNTLVSLRRIPTTTKNSYLHQNWPLYVSTHSLKWSFLVYDFFSFGTLLKLTIDLYRFLSGILFWYTQIFALFRKGCIASVYYYLLLLILSHNFIHRICPSGWWMTFSSCSFSRVPIPLYVLSVV</sequence>
<feature type="transmembrane region" description="Helical" evidence="1">
    <location>
        <begin position="82"/>
        <end position="98"/>
    </location>
</feature>
<evidence type="ECO:0000313" key="2">
    <source>
        <dbReference type="EMBL" id="CAG6644969.1"/>
    </source>
</evidence>
<organism evidence="2">
    <name type="scientific">Cacopsylla melanoneura</name>
    <dbReference type="NCBI Taxonomy" id="428564"/>
    <lineage>
        <taxon>Eukaryota</taxon>
        <taxon>Metazoa</taxon>
        <taxon>Ecdysozoa</taxon>
        <taxon>Arthropoda</taxon>
        <taxon>Hexapoda</taxon>
        <taxon>Insecta</taxon>
        <taxon>Pterygota</taxon>
        <taxon>Neoptera</taxon>
        <taxon>Paraneoptera</taxon>
        <taxon>Hemiptera</taxon>
        <taxon>Sternorrhyncha</taxon>
        <taxon>Psylloidea</taxon>
        <taxon>Psyllidae</taxon>
        <taxon>Psyllinae</taxon>
        <taxon>Cacopsylla</taxon>
    </lineage>
</organism>
<evidence type="ECO:0000256" key="1">
    <source>
        <dbReference type="SAM" id="Phobius"/>
    </source>
</evidence>
<name>A0A8D8R9G1_9HEMI</name>
<dbReference type="EMBL" id="HBUF01134592">
    <property type="protein sequence ID" value="CAG6644969.1"/>
    <property type="molecule type" value="Transcribed_RNA"/>
</dbReference>
<keyword evidence="1" id="KW-0812">Transmembrane</keyword>
<protein>
    <submittedName>
        <fullName evidence="2">Uncharacterized protein</fullName>
    </submittedName>
</protein>
<accession>A0A8D8R9G1</accession>
<proteinExistence type="predicted"/>